<dbReference type="EMBL" id="SLWS01000013">
    <property type="protein sequence ID" value="TCO50868.1"/>
    <property type="molecule type" value="Genomic_DNA"/>
</dbReference>
<feature type="region of interest" description="Disordered" evidence="1">
    <location>
        <begin position="1"/>
        <end position="71"/>
    </location>
</feature>
<evidence type="ECO:0000313" key="2">
    <source>
        <dbReference type="EMBL" id="TCO50868.1"/>
    </source>
</evidence>
<sequence length="247" mass="28895">MHGYAYDHSVERIPPKGPTYDDSRAPPGRKPPPHPRAWLRARRSSPHRPRRLPPRRPRAPRTRNRRRSPLRRVRRVRVSALLGLVRGLLLRGLRMSDLQPRDLRLQRVRGHVRELHVRRLYLPNVRARGLTSANAPTDAPPAPRRGSTNPLRRGGWRLAGRQRAQPAARVGCPALGVTDAGRHRRWTSRTWVSRVGVTDVVWRGRWRRWGGLWPRLSRSRWCAVGRGRPWRRRRPRRRLPRRGRGRG</sequence>
<feature type="compositionally biased region" description="Basic and acidic residues" evidence="1">
    <location>
        <begin position="8"/>
        <end position="24"/>
    </location>
</feature>
<gene>
    <name evidence="2" type="ORF">EV192_113249</name>
</gene>
<evidence type="ECO:0000313" key="3">
    <source>
        <dbReference type="Proteomes" id="UP000295680"/>
    </source>
</evidence>
<evidence type="ECO:0000256" key="1">
    <source>
        <dbReference type="SAM" id="MobiDB-lite"/>
    </source>
</evidence>
<dbReference type="AlphaFoldDB" id="A0A4R2J221"/>
<proteinExistence type="predicted"/>
<accession>A0A4R2J221</accession>
<feature type="region of interest" description="Disordered" evidence="1">
    <location>
        <begin position="131"/>
        <end position="154"/>
    </location>
</feature>
<protein>
    <submittedName>
        <fullName evidence="2">Uncharacterized protein</fullName>
    </submittedName>
</protein>
<keyword evidence="3" id="KW-1185">Reference proteome</keyword>
<reference evidence="2 3" key="1">
    <citation type="submission" date="2019-03" db="EMBL/GenBank/DDBJ databases">
        <title>Genomic Encyclopedia of Type Strains, Phase IV (KMG-IV): sequencing the most valuable type-strain genomes for metagenomic binning, comparative biology and taxonomic classification.</title>
        <authorList>
            <person name="Goeker M."/>
        </authorList>
    </citation>
    <scope>NUCLEOTIDE SEQUENCE [LARGE SCALE GENOMIC DNA]</scope>
    <source>
        <strain evidence="2 3">DSM 45934</strain>
    </source>
</reference>
<dbReference type="Proteomes" id="UP000295680">
    <property type="component" value="Unassembled WGS sequence"/>
</dbReference>
<name>A0A4R2J221_9PSEU</name>
<organism evidence="2 3">
    <name type="scientific">Actinocrispum wychmicini</name>
    <dbReference type="NCBI Taxonomy" id="1213861"/>
    <lineage>
        <taxon>Bacteria</taxon>
        <taxon>Bacillati</taxon>
        <taxon>Actinomycetota</taxon>
        <taxon>Actinomycetes</taxon>
        <taxon>Pseudonocardiales</taxon>
        <taxon>Pseudonocardiaceae</taxon>
        <taxon>Actinocrispum</taxon>
    </lineage>
</organism>
<comment type="caution">
    <text evidence="2">The sequence shown here is derived from an EMBL/GenBank/DDBJ whole genome shotgun (WGS) entry which is preliminary data.</text>
</comment>
<feature type="compositionally biased region" description="Basic residues" evidence="1">
    <location>
        <begin position="31"/>
        <end position="71"/>
    </location>
</feature>